<dbReference type="InterPro" id="IPR050320">
    <property type="entry name" value="N5-glutamine_MTase"/>
</dbReference>
<evidence type="ECO:0000313" key="5">
    <source>
        <dbReference type="Proteomes" id="UP000320461"/>
    </source>
</evidence>
<dbReference type="SUPFAM" id="SSF53335">
    <property type="entry name" value="S-adenosyl-L-methionine-dependent methyltransferases"/>
    <property type="match status" value="1"/>
</dbReference>
<dbReference type="GO" id="GO:0008170">
    <property type="term" value="F:N-methyltransferase activity"/>
    <property type="evidence" value="ECO:0007669"/>
    <property type="project" value="UniProtKB-ARBA"/>
</dbReference>
<organism evidence="4 5">
    <name type="scientific">Cellulomonas gelida</name>
    <dbReference type="NCBI Taxonomy" id="1712"/>
    <lineage>
        <taxon>Bacteria</taxon>
        <taxon>Bacillati</taxon>
        <taxon>Actinomycetota</taxon>
        <taxon>Actinomycetes</taxon>
        <taxon>Micrococcales</taxon>
        <taxon>Cellulomonadaceae</taxon>
        <taxon>Cellulomonas</taxon>
    </lineage>
</organism>
<dbReference type="GO" id="GO:0008757">
    <property type="term" value="F:S-adenosylmethionine-dependent methyltransferase activity"/>
    <property type="evidence" value="ECO:0007669"/>
    <property type="project" value="UniProtKB-ARBA"/>
</dbReference>
<keyword evidence="4" id="KW-0489">Methyltransferase</keyword>
<feature type="domain" description="DUF7059" evidence="2">
    <location>
        <begin position="20"/>
        <end position="114"/>
    </location>
</feature>
<sequence length="521" mass="54534">MDAPLNAPDLVDALRADLDAVGYDVEHVESVLGPVAAGALHRAEVVPALRATDTALALGGGDEAVAVLTRLFVLGVSTTRGRLDRALARLGTDGAQRLGLVTTAGQAPDDEVRALVDLRPYAAVDGRGEATWWLASDLGELATGGALRTDHVLGVGGASTTLAQVTVRDERARGLDLGTGCGVQALHASRHVGHVTATDISRRALGFARFNAALAGIGEDRLALREGSMLEPVAHERFDLVVSNPPFVITPRRADVPSYEYRDGGRAGDDLVRDLVVGVADVLEPGGVAQLLGNWEVRRGEPWDARVGQWLDASGLDGWVVQRELLDPAQYAETWIRDGGTTPERDPSGWALRYGAWLDDFASRDVAAVGFGVVTLRKPHDEAARGARLRRLEEVTGTVQQPLGPVLAASLAAHDWLAARDDDALARERLQVAGDVTEERYLTPGAADPQVVLLRQGGGFGRTVQVGTAVAGLVGACDGELAVGQIVGALGALLGTGAEAVAAEVLPTVRGLVEDGLLLPA</sequence>
<dbReference type="AlphaFoldDB" id="A0A4Y3KKT3"/>
<proteinExistence type="predicted"/>
<dbReference type="Pfam" id="PF25004">
    <property type="entry name" value="DUF7782"/>
    <property type="match status" value="1"/>
</dbReference>
<dbReference type="CDD" id="cd02440">
    <property type="entry name" value="AdoMet_MTases"/>
    <property type="match status" value="1"/>
</dbReference>
<dbReference type="GO" id="GO:0032259">
    <property type="term" value="P:methylation"/>
    <property type="evidence" value="ECO:0007669"/>
    <property type="project" value="UniProtKB-KW"/>
</dbReference>
<feature type="domain" description="DUF7782" evidence="3">
    <location>
        <begin position="411"/>
        <end position="520"/>
    </location>
</feature>
<evidence type="ECO:0000259" key="2">
    <source>
        <dbReference type="Pfam" id="PF23186"/>
    </source>
</evidence>
<dbReference type="GO" id="GO:0003676">
    <property type="term" value="F:nucleic acid binding"/>
    <property type="evidence" value="ECO:0007669"/>
    <property type="project" value="InterPro"/>
</dbReference>
<dbReference type="PROSITE" id="PS00092">
    <property type="entry name" value="N6_MTASE"/>
    <property type="match status" value="1"/>
</dbReference>
<dbReference type="RefSeq" id="WP_229747486.1">
    <property type="nucleotide sequence ID" value="NZ_BJLQ01000007.1"/>
</dbReference>
<keyword evidence="4" id="KW-0808">Transferase</keyword>
<feature type="domain" description="Methyltransferase small" evidence="1">
    <location>
        <begin position="158"/>
        <end position="248"/>
    </location>
</feature>
<evidence type="ECO:0000259" key="1">
    <source>
        <dbReference type="Pfam" id="PF05175"/>
    </source>
</evidence>
<reference evidence="4 5" key="1">
    <citation type="submission" date="2019-06" db="EMBL/GenBank/DDBJ databases">
        <title>Whole genome shotgun sequence of Cellulomonas gelida NBRC 3748.</title>
        <authorList>
            <person name="Hosoyama A."/>
            <person name="Uohara A."/>
            <person name="Ohji S."/>
            <person name="Ichikawa N."/>
        </authorList>
    </citation>
    <scope>NUCLEOTIDE SEQUENCE [LARGE SCALE GENOMIC DNA]</scope>
    <source>
        <strain evidence="4 5">NBRC 3748</strain>
    </source>
</reference>
<dbReference type="Gene3D" id="3.40.50.150">
    <property type="entry name" value="Vaccinia Virus protein VP39"/>
    <property type="match status" value="1"/>
</dbReference>
<name>A0A4Y3KKT3_9CELL</name>
<dbReference type="InterPro" id="IPR055487">
    <property type="entry name" value="DUF7059"/>
</dbReference>
<evidence type="ECO:0000313" key="4">
    <source>
        <dbReference type="EMBL" id="GEA83725.1"/>
    </source>
</evidence>
<comment type="caution">
    <text evidence="4">The sequence shown here is derived from an EMBL/GenBank/DDBJ whole genome shotgun (WGS) entry which is preliminary data.</text>
</comment>
<evidence type="ECO:0000259" key="3">
    <source>
        <dbReference type="Pfam" id="PF25004"/>
    </source>
</evidence>
<dbReference type="Pfam" id="PF05175">
    <property type="entry name" value="MTS"/>
    <property type="match status" value="1"/>
</dbReference>
<dbReference type="EMBL" id="BJLQ01000007">
    <property type="protein sequence ID" value="GEA83725.1"/>
    <property type="molecule type" value="Genomic_DNA"/>
</dbReference>
<dbReference type="InterPro" id="IPR007848">
    <property type="entry name" value="Small_mtfrase_dom"/>
</dbReference>
<gene>
    <name evidence="4" type="ORF">CGE01nite_09760</name>
</gene>
<dbReference type="Pfam" id="PF23186">
    <property type="entry name" value="DUF7059"/>
    <property type="match status" value="1"/>
</dbReference>
<dbReference type="InterPro" id="IPR002052">
    <property type="entry name" value="DNA_methylase_N6_adenine_CS"/>
</dbReference>
<dbReference type="PANTHER" id="PTHR18895:SF74">
    <property type="entry name" value="MTRF1L RELEASE FACTOR GLUTAMINE METHYLTRANSFERASE"/>
    <property type="match status" value="1"/>
</dbReference>
<dbReference type="Proteomes" id="UP000320461">
    <property type="component" value="Unassembled WGS sequence"/>
</dbReference>
<dbReference type="InterPro" id="IPR056684">
    <property type="entry name" value="DUF7782"/>
</dbReference>
<dbReference type="InterPro" id="IPR029063">
    <property type="entry name" value="SAM-dependent_MTases_sf"/>
</dbReference>
<keyword evidence="5" id="KW-1185">Reference proteome</keyword>
<protein>
    <submittedName>
        <fullName evidence="4">Methyltransferase</fullName>
    </submittedName>
</protein>
<accession>A0A4Y3KKT3</accession>
<dbReference type="PANTHER" id="PTHR18895">
    <property type="entry name" value="HEMK METHYLTRANSFERASE"/>
    <property type="match status" value="1"/>
</dbReference>